<evidence type="ECO:0000313" key="3">
    <source>
        <dbReference type="Proteomes" id="UP000443582"/>
    </source>
</evidence>
<organism evidence="2 3">
    <name type="scientific">Halobacteriovorax vibrionivorans</name>
    <dbReference type="NCBI Taxonomy" id="2152716"/>
    <lineage>
        <taxon>Bacteria</taxon>
        <taxon>Pseudomonadati</taxon>
        <taxon>Bdellovibrionota</taxon>
        <taxon>Bacteriovoracia</taxon>
        <taxon>Bacteriovoracales</taxon>
        <taxon>Halobacteriovoraceae</taxon>
        <taxon>Halobacteriovorax</taxon>
    </lineage>
</organism>
<evidence type="ECO:0000259" key="1">
    <source>
        <dbReference type="Pfam" id="PF01978"/>
    </source>
</evidence>
<dbReference type="InterPro" id="IPR036388">
    <property type="entry name" value="WH-like_DNA-bd_sf"/>
</dbReference>
<dbReference type="CDD" id="cd00090">
    <property type="entry name" value="HTH_ARSR"/>
    <property type="match status" value="1"/>
</dbReference>
<name>A0ABY0IHQ4_9BACT</name>
<comment type="caution">
    <text evidence="2">The sequence shown here is derived from an EMBL/GenBank/DDBJ whole genome shotgun (WGS) entry which is preliminary data.</text>
</comment>
<dbReference type="InterPro" id="IPR036390">
    <property type="entry name" value="WH_DNA-bd_sf"/>
</dbReference>
<dbReference type="Proteomes" id="UP000443582">
    <property type="component" value="Unassembled WGS sequence"/>
</dbReference>
<reference evidence="3" key="1">
    <citation type="journal article" date="2019" name="Int. J. Syst. Evol. Microbiol.">
        <title>Halobacteriovorax valvorus sp. nov., a novel prokaryotic predator isolated from coastal seawater of China.</title>
        <authorList>
            <person name="Chen M.-X."/>
        </authorList>
    </citation>
    <scope>NUCLEOTIDE SEQUENCE [LARGE SCALE GENOMIC DNA]</scope>
    <source>
        <strain evidence="3">BL9</strain>
    </source>
</reference>
<dbReference type="EMBL" id="QDKL01000002">
    <property type="protein sequence ID" value="RZF21663.1"/>
    <property type="molecule type" value="Genomic_DNA"/>
</dbReference>
<sequence length="98" mass="11259">MNQNEAKWTFFSNHGHVYLLIAANEDIIVREIASRVGITERSVLGIIQDLYDAGYIMKEKVGRSNRYKIVPKKTLRHSLESNVQLQDLIDLITKTKNS</sequence>
<evidence type="ECO:0000313" key="2">
    <source>
        <dbReference type="EMBL" id="RZF21663.1"/>
    </source>
</evidence>
<gene>
    <name evidence="2" type="ORF">DAY19_08210</name>
</gene>
<keyword evidence="3" id="KW-1185">Reference proteome</keyword>
<dbReference type="Gene3D" id="1.10.10.10">
    <property type="entry name" value="Winged helix-like DNA-binding domain superfamily/Winged helix DNA-binding domain"/>
    <property type="match status" value="1"/>
</dbReference>
<dbReference type="SUPFAM" id="SSF46785">
    <property type="entry name" value="Winged helix' DNA-binding domain"/>
    <property type="match status" value="1"/>
</dbReference>
<accession>A0ABY0IHQ4</accession>
<dbReference type="Pfam" id="PF01978">
    <property type="entry name" value="TrmB"/>
    <property type="match status" value="1"/>
</dbReference>
<dbReference type="RefSeq" id="WP_115361269.1">
    <property type="nucleotide sequence ID" value="NZ_QDKL01000002.1"/>
</dbReference>
<dbReference type="InterPro" id="IPR002831">
    <property type="entry name" value="Tscrpt_reg_TrmB_N"/>
</dbReference>
<protein>
    <submittedName>
        <fullName evidence="2">ArsR family transcriptional regulator</fullName>
    </submittedName>
</protein>
<feature type="domain" description="Transcription regulator TrmB N-terminal" evidence="1">
    <location>
        <begin position="17"/>
        <end position="72"/>
    </location>
</feature>
<proteinExistence type="predicted"/>
<dbReference type="InterPro" id="IPR011991">
    <property type="entry name" value="ArsR-like_HTH"/>
</dbReference>